<gene>
    <name evidence="1" type="ORF">BDN70DRAFT_352132</name>
</gene>
<evidence type="ECO:0000313" key="2">
    <source>
        <dbReference type="Proteomes" id="UP000807469"/>
    </source>
</evidence>
<keyword evidence="2" id="KW-1185">Reference proteome</keyword>
<proteinExistence type="predicted"/>
<name>A0A9P5YQ86_9AGAR</name>
<dbReference type="AlphaFoldDB" id="A0A9P5YQ86"/>
<reference evidence="1" key="1">
    <citation type="submission" date="2020-11" db="EMBL/GenBank/DDBJ databases">
        <authorList>
            <consortium name="DOE Joint Genome Institute"/>
            <person name="Ahrendt S."/>
            <person name="Riley R."/>
            <person name="Andreopoulos W."/>
            <person name="Labutti K."/>
            <person name="Pangilinan J."/>
            <person name="Ruiz-Duenas F.J."/>
            <person name="Barrasa J.M."/>
            <person name="Sanchez-Garcia M."/>
            <person name="Camarero S."/>
            <person name="Miyauchi S."/>
            <person name="Serrano A."/>
            <person name="Linde D."/>
            <person name="Babiker R."/>
            <person name="Drula E."/>
            <person name="Ayuso-Fernandez I."/>
            <person name="Pacheco R."/>
            <person name="Padilla G."/>
            <person name="Ferreira P."/>
            <person name="Barriuso J."/>
            <person name="Kellner H."/>
            <person name="Castanera R."/>
            <person name="Alfaro M."/>
            <person name="Ramirez L."/>
            <person name="Pisabarro A.G."/>
            <person name="Kuo A."/>
            <person name="Tritt A."/>
            <person name="Lipzen A."/>
            <person name="He G."/>
            <person name="Yan M."/>
            <person name="Ng V."/>
            <person name="Cullen D."/>
            <person name="Martin F."/>
            <person name="Rosso M.-N."/>
            <person name="Henrissat B."/>
            <person name="Hibbett D."/>
            <person name="Martinez A.T."/>
            <person name="Grigoriev I.V."/>
        </authorList>
    </citation>
    <scope>NUCLEOTIDE SEQUENCE</scope>
    <source>
        <strain evidence="1">CIRM-BRFM 674</strain>
    </source>
</reference>
<protein>
    <submittedName>
        <fullName evidence="1">Uncharacterized protein</fullName>
    </submittedName>
</protein>
<comment type="caution">
    <text evidence="1">The sequence shown here is derived from an EMBL/GenBank/DDBJ whole genome shotgun (WGS) entry which is preliminary data.</text>
</comment>
<accession>A0A9P5YQ86</accession>
<dbReference type="EMBL" id="MU155409">
    <property type="protein sequence ID" value="KAF9473898.1"/>
    <property type="molecule type" value="Genomic_DNA"/>
</dbReference>
<dbReference type="Proteomes" id="UP000807469">
    <property type="component" value="Unassembled WGS sequence"/>
</dbReference>
<sequence>MMQMKAVIDVVLVIFEAGCSAAVITITILIPKYPIPPAPVLNNPGKICPNTSQSHSFCYPIYCRQMIITHLPLTTICCNTP</sequence>
<organism evidence="1 2">
    <name type="scientific">Pholiota conissans</name>
    <dbReference type="NCBI Taxonomy" id="109636"/>
    <lineage>
        <taxon>Eukaryota</taxon>
        <taxon>Fungi</taxon>
        <taxon>Dikarya</taxon>
        <taxon>Basidiomycota</taxon>
        <taxon>Agaricomycotina</taxon>
        <taxon>Agaricomycetes</taxon>
        <taxon>Agaricomycetidae</taxon>
        <taxon>Agaricales</taxon>
        <taxon>Agaricineae</taxon>
        <taxon>Strophariaceae</taxon>
        <taxon>Pholiota</taxon>
    </lineage>
</organism>
<evidence type="ECO:0000313" key="1">
    <source>
        <dbReference type="EMBL" id="KAF9473898.1"/>
    </source>
</evidence>